<keyword evidence="5 7" id="KW-0472">Membrane</keyword>
<keyword evidence="6 7" id="KW-0012">Acyltransferase</keyword>
<dbReference type="EMBL" id="JAIZAY010000006">
    <property type="protein sequence ID" value="KAJ8040262.1"/>
    <property type="molecule type" value="Genomic_DNA"/>
</dbReference>
<accession>A0A9Q1C7S4</accession>
<dbReference type="PANTHER" id="PTHR12246">
    <property type="entry name" value="PALMITOYLTRANSFERASE ZDHHC16"/>
    <property type="match status" value="1"/>
</dbReference>
<evidence type="ECO:0000313" key="10">
    <source>
        <dbReference type="Proteomes" id="UP001152320"/>
    </source>
</evidence>
<sequence>MSFEKTFDVVKFLTQSSQKEIEIEAAYYRKSPNIIFLPGGFQFVRHVRGYLSMGSVVSAWAYNSFILPKLVLFPLWQDSYLSFFPVFAFCSLAFITGMLLLRCIFSDPGRIPFSERATSADQLNWTHCQRCLIQRPLKSHHCSKCQRCIRKMDHHCPWINNCVGEDNQWLFLLLVFYGSMLSVYGLILDVLYFYVFPKCISCPRESLLFEYQQFLMYGVFASGICLLFVCSSQVFTQSVNIIVDKTTVESLIFARKPLSERPPDNTSAYDKFRIVCGPGPIWKWFNPFRRKRWKPYFVYQQHQV</sequence>
<proteinExistence type="inferred from homology"/>
<feature type="transmembrane region" description="Helical" evidence="7">
    <location>
        <begin position="169"/>
        <end position="194"/>
    </location>
</feature>
<evidence type="ECO:0000256" key="2">
    <source>
        <dbReference type="ARBA" id="ARBA00022679"/>
    </source>
</evidence>
<name>A0A9Q1C7S4_HOLLE</name>
<evidence type="ECO:0000256" key="7">
    <source>
        <dbReference type="RuleBase" id="RU079119"/>
    </source>
</evidence>
<feature type="domain" description="Palmitoyltransferase DHHC" evidence="8">
    <location>
        <begin position="126"/>
        <end position="250"/>
    </location>
</feature>
<gene>
    <name evidence="9" type="ORF">HOLleu_14498</name>
</gene>
<keyword evidence="3 7" id="KW-0812">Transmembrane</keyword>
<comment type="caution">
    <text evidence="9">The sequence shown here is derived from an EMBL/GenBank/DDBJ whole genome shotgun (WGS) entry which is preliminary data.</text>
</comment>
<dbReference type="GO" id="GO:0019706">
    <property type="term" value="F:protein-cysteine S-palmitoyltransferase activity"/>
    <property type="evidence" value="ECO:0007669"/>
    <property type="project" value="UniProtKB-EC"/>
</dbReference>
<protein>
    <recommendedName>
        <fullName evidence="7">Palmitoyltransferase</fullName>
        <ecNumber evidence="7">2.3.1.225</ecNumber>
    </recommendedName>
</protein>
<dbReference type="InterPro" id="IPR039859">
    <property type="entry name" value="PFA4/ZDH16/20/ERF2-like"/>
</dbReference>
<dbReference type="Proteomes" id="UP001152320">
    <property type="component" value="Chromosome 6"/>
</dbReference>
<dbReference type="Pfam" id="PF01529">
    <property type="entry name" value="DHHC"/>
    <property type="match status" value="1"/>
</dbReference>
<feature type="transmembrane region" description="Helical" evidence="7">
    <location>
        <begin position="50"/>
        <end position="68"/>
    </location>
</feature>
<feature type="transmembrane region" description="Helical" evidence="7">
    <location>
        <begin position="214"/>
        <end position="235"/>
    </location>
</feature>
<feature type="transmembrane region" description="Helical" evidence="7">
    <location>
        <begin position="80"/>
        <end position="101"/>
    </location>
</feature>
<evidence type="ECO:0000313" key="9">
    <source>
        <dbReference type="EMBL" id="KAJ8040262.1"/>
    </source>
</evidence>
<comment type="subcellular location">
    <subcellularLocation>
        <location evidence="1">Membrane</location>
        <topology evidence="1">Multi-pass membrane protein</topology>
    </subcellularLocation>
</comment>
<dbReference type="InterPro" id="IPR001594">
    <property type="entry name" value="Palmitoyltrfase_DHHC"/>
</dbReference>
<evidence type="ECO:0000256" key="4">
    <source>
        <dbReference type="ARBA" id="ARBA00022989"/>
    </source>
</evidence>
<reference evidence="9" key="1">
    <citation type="submission" date="2021-10" db="EMBL/GenBank/DDBJ databases">
        <title>Tropical sea cucumber genome reveals ecological adaptation and Cuvierian tubules defense mechanism.</title>
        <authorList>
            <person name="Chen T."/>
        </authorList>
    </citation>
    <scope>NUCLEOTIDE SEQUENCE</scope>
    <source>
        <strain evidence="9">Nanhai2018</strain>
        <tissue evidence="9">Muscle</tissue>
    </source>
</reference>
<evidence type="ECO:0000256" key="6">
    <source>
        <dbReference type="ARBA" id="ARBA00023315"/>
    </source>
</evidence>
<dbReference type="GO" id="GO:0016020">
    <property type="term" value="C:membrane"/>
    <property type="evidence" value="ECO:0007669"/>
    <property type="project" value="UniProtKB-SubCell"/>
</dbReference>
<keyword evidence="10" id="KW-1185">Reference proteome</keyword>
<comment type="similarity">
    <text evidence="7">Belongs to the DHHC palmitoyltransferase family.</text>
</comment>
<dbReference type="EC" id="2.3.1.225" evidence="7"/>
<evidence type="ECO:0000256" key="5">
    <source>
        <dbReference type="ARBA" id="ARBA00023136"/>
    </source>
</evidence>
<dbReference type="OrthoDB" id="331948at2759"/>
<comment type="catalytic activity">
    <reaction evidence="7">
        <text>L-cysteinyl-[protein] + hexadecanoyl-CoA = S-hexadecanoyl-L-cysteinyl-[protein] + CoA</text>
        <dbReference type="Rhea" id="RHEA:36683"/>
        <dbReference type="Rhea" id="RHEA-COMP:10131"/>
        <dbReference type="Rhea" id="RHEA-COMP:11032"/>
        <dbReference type="ChEBI" id="CHEBI:29950"/>
        <dbReference type="ChEBI" id="CHEBI:57287"/>
        <dbReference type="ChEBI" id="CHEBI:57379"/>
        <dbReference type="ChEBI" id="CHEBI:74151"/>
        <dbReference type="EC" id="2.3.1.225"/>
    </reaction>
</comment>
<keyword evidence="4 7" id="KW-1133">Transmembrane helix</keyword>
<dbReference type="PROSITE" id="PS50216">
    <property type="entry name" value="DHHC"/>
    <property type="match status" value="1"/>
</dbReference>
<evidence type="ECO:0000256" key="3">
    <source>
        <dbReference type="ARBA" id="ARBA00022692"/>
    </source>
</evidence>
<comment type="domain">
    <text evidence="7">The DHHC domain is required for palmitoyltransferase activity.</text>
</comment>
<evidence type="ECO:0000256" key="1">
    <source>
        <dbReference type="ARBA" id="ARBA00004141"/>
    </source>
</evidence>
<evidence type="ECO:0000259" key="8">
    <source>
        <dbReference type="Pfam" id="PF01529"/>
    </source>
</evidence>
<keyword evidence="2 7" id="KW-0808">Transferase</keyword>
<organism evidence="9 10">
    <name type="scientific">Holothuria leucospilota</name>
    <name type="common">Black long sea cucumber</name>
    <name type="synonym">Mertensiothuria leucospilota</name>
    <dbReference type="NCBI Taxonomy" id="206669"/>
    <lineage>
        <taxon>Eukaryota</taxon>
        <taxon>Metazoa</taxon>
        <taxon>Echinodermata</taxon>
        <taxon>Eleutherozoa</taxon>
        <taxon>Echinozoa</taxon>
        <taxon>Holothuroidea</taxon>
        <taxon>Aspidochirotacea</taxon>
        <taxon>Aspidochirotida</taxon>
        <taxon>Holothuriidae</taxon>
        <taxon>Holothuria</taxon>
    </lineage>
</organism>
<dbReference type="AlphaFoldDB" id="A0A9Q1C7S4"/>